<dbReference type="AlphaFoldDB" id="A0A561Q4P9"/>
<dbReference type="Proteomes" id="UP000320811">
    <property type="component" value="Unassembled WGS sequence"/>
</dbReference>
<reference evidence="1 2" key="1">
    <citation type="submission" date="2019-06" db="EMBL/GenBank/DDBJ databases">
        <title>Sorghum-associated microbial communities from plants grown in Nebraska, USA.</title>
        <authorList>
            <person name="Schachtman D."/>
        </authorList>
    </citation>
    <scope>NUCLEOTIDE SEQUENCE [LARGE SCALE GENOMIC DNA]</scope>
    <source>
        <strain evidence="1 2">1209</strain>
    </source>
</reference>
<dbReference type="InterPro" id="IPR004375">
    <property type="entry name" value="NanQ/TabA/YiaL"/>
</dbReference>
<dbReference type="EMBL" id="VIWO01000001">
    <property type="protein sequence ID" value="TWF45347.1"/>
    <property type="molecule type" value="Genomic_DNA"/>
</dbReference>
<dbReference type="NCBIfam" id="TIGR00022">
    <property type="entry name" value="YhcH/YjgK/YiaL family protein"/>
    <property type="match status" value="1"/>
</dbReference>
<dbReference type="Pfam" id="PF04074">
    <property type="entry name" value="DUF386"/>
    <property type="match status" value="1"/>
</dbReference>
<dbReference type="InterPro" id="IPR037012">
    <property type="entry name" value="NanQ/TabA/YiaL_sf"/>
</dbReference>
<name>A0A561Q4P9_9BACT</name>
<dbReference type="PANTHER" id="PTHR34986">
    <property type="entry name" value="EVOLVED BETA-GALACTOSIDASE SUBUNIT BETA"/>
    <property type="match status" value="1"/>
</dbReference>
<proteinExistence type="predicted"/>
<dbReference type="OrthoDB" id="9792756at2"/>
<accession>A0A561Q4P9</accession>
<comment type="caution">
    <text evidence="1">The sequence shown here is derived from an EMBL/GenBank/DDBJ whole genome shotgun (WGS) entry which is preliminary data.</text>
</comment>
<dbReference type="SUPFAM" id="SSF51197">
    <property type="entry name" value="Clavaminate synthase-like"/>
    <property type="match status" value="1"/>
</dbReference>
<evidence type="ECO:0000313" key="1">
    <source>
        <dbReference type="EMBL" id="TWF45347.1"/>
    </source>
</evidence>
<dbReference type="PANTHER" id="PTHR34986:SF1">
    <property type="entry name" value="PROTEIN YIAL"/>
    <property type="match status" value="1"/>
</dbReference>
<dbReference type="GO" id="GO:0005829">
    <property type="term" value="C:cytosol"/>
    <property type="evidence" value="ECO:0007669"/>
    <property type="project" value="TreeGrafter"/>
</dbReference>
<dbReference type="Gene3D" id="2.60.120.370">
    <property type="entry name" value="YhcH/YjgK/YiaL"/>
    <property type="match status" value="1"/>
</dbReference>
<protein>
    <submittedName>
        <fullName evidence="1">YhcH/YjgK/YiaL family protein</fullName>
    </submittedName>
</protein>
<keyword evidence="2" id="KW-1185">Reference proteome</keyword>
<gene>
    <name evidence="1" type="ORF">FHW36_1011277</name>
</gene>
<dbReference type="RefSeq" id="WP_145663930.1">
    <property type="nucleotide sequence ID" value="NZ_VIWO01000001.1"/>
</dbReference>
<evidence type="ECO:0000313" key="2">
    <source>
        <dbReference type="Proteomes" id="UP000320811"/>
    </source>
</evidence>
<sequence>MILDLLSNAPLYYRLGVKFIKAFEYLAQTDLAALDKGKYEIEGNNIFAIVNEYDTVDAATEQMESHKQYIDVQYIVSGSELIGHDFLKDQQPSKAYDEATDYQLFAEDPMFFSRLEKGMFAIFFPTDLHMPNIKVSTPAPVKKVVVKIAVNL</sequence>
<organism evidence="1 2">
    <name type="scientific">Chitinophaga polysaccharea</name>
    <dbReference type="NCBI Taxonomy" id="1293035"/>
    <lineage>
        <taxon>Bacteria</taxon>
        <taxon>Pseudomonadati</taxon>
        <taxon>Bacteroidota</taxon>
        <taxon>Chitinophagia</taxon>
        <taxon>Chitinophagales</taxon>
        <taxon>Chitinophagaceae</taxon>
        <taxon>Chitinophaga</taxon>
    </lineage>
</organism>